<sequence>MTPKRDGSDFDDGPGWTVCLARVKIRGYDWLSGKQNAAFALYIIAVVVLIACLVLATRFKWVRKAGTDKLRHVGYKLATSFALIYFLLSIIVIALFETRAAVVHLFYIVYILESCFRRISEILILSIILRKLYESSSSRMVRGLPAINGVATTILALVSLAGFGLYTGYVATGLIATYSYGYGDEVPVPRFYGASVDFGYNILYLIATVIIGVYSVLTLIEGRSKLSSPIQATLLMATVVAPALVVRSLLGAVSQGENTFLNIDTREQLDSILALSWASSFIYVLTAYPIFLGVAFIGCIKPQNLNFLSEQKPTPSQSDQNALPAEYTHNEASKSHHCTTPVYSNSQAPKSYPDGQSGFNATAHTQPYVV</sequence>
<protein>
    <submittedName>
        <fullName evidence="3">Uncharacterized protein</fullName>
    </submittedName>
</protein>
<dbReference type="OrthoDB" id="3440177at2759"/>
<comment type="caution">
    <text evidence="3">The sequence shown here is derived from an EMBL/GenBank/DDBJ whole genome shotgun (WGS) entry which is preliminary data.</text>
</comment>
<evidence type="ECO:0000256" key="2">
    <source>
        <dbReference type="SAM" id="Phobius"/>
    </source>
</evidence>
<evidence type="ECO:0000313" key="3">
    <source>
        <dbReference type="EMBL" id="CAG8982165.1"/>
    </source>
</evidence>
<keyword evidence="4" id="KW-1185">Reference proteome</keyword>
<organism evidence="3 4">
    <name type="scientific">Hymenoscyphus albidus</name>
    <dbReference type="NCBI Taxonomy" id="595503"/>
    <lineage>
        <taxon>Eukaryota</taxon>
        <taxon>Fungi</taxon>
        <taxon>Dikarya</taxon>
        <taxon>Ascomycota</taxon>
        <taxon>Pezizomycotina</taxon>
        <taxon>Leotiomycetes</taxon>
        <taxon>Helotiales</taxon>
        <taxon>Helotiaceae</taxon>
        <taxon>Hymenoscyphus</taxon>
    </lineage>
</organism>
<feature type="region of interest" description="Disordered" evidence="1">
    <location>
        <begin position="329"/>
        <end position="357"/>
    </location>
</feature>
<feature type="transmembrane region" description="Helical" evidence="2">
    <location>
        <begin position="77"/>
        <end position="96"/>
    </location>
</feature>
<accession>A0A9N9LZZ0</accession>
<keyword evidence="2" id="KW-0472">Membrane</keyword>
<gene>
    <name evidence="3" type="ORF">HYALB_00003600</name>
</gene>
<feature type="transmembrane region" description="Helical" evidence="2">
    <location>
        <begin position="102"/>
        <end position="129"/>
    </location>
</feature>
<feature type="transmembrane region" description="Helical" evidence="2">
    <location>
        <begin position="150"/>
        <end position="178"/>
    </location>
</feature>
<evidence type="ECO:0000313" key="4">
    <source>
        <dbReference type="Proteomes" id="UP000701801"/>
    </source>
</evidence>
<feature type="transmembrane region" description="Helical" evidence="2">
    <location>
        <begin position="198"/>
        <end position="220"/>
    </location>
</feature>
<dbReference type="EMBL" id="CAJVRM010000574">
    <property type="protein sequence ID" value="CAG8982165.1"/>
    <property type="molecule type" value="Genomic_DNA"/>
</dbReference>
<feature type="transmembrane region" description="Helical" evidence="2">
    <location>
        <begin position="37"/>
        <end position="56"/>
    </location>
</feature>
<dbReference type="Proteomes" id="UP000701801">
    <property type="component" value="Unassembled WGS sequence"/>
</dbReference>
<proteinExistence type="predicted"/>
<keyword evidence="2" id="KW-1133">Transmembrane helix</keyword>
<name>A0A9N9LZZ0_9HELO</name>
<dbReference type="AlphaFoldDB" id="A0A9N9LZZ0"/>
<feature type="transmembrane region" description="Helical" evidence="2">
    <location>
        <begin position="232"/>
        <end position="254"/>
    </location>
</feature>
<reference evidence="3" key="1">
    <citation type="submission" date="2021-07" db="EMBL/GenBank/DDBJ databases">
        <authorList>
            <person name="Durling M."/>
        </authorList>
    </citation>
    <scope>NUCLEOTIDE SEQUENCE</scope>
</reference>
<feature type="transmembrane region" description="Helical" evidence="2">
    <location>
        <begin position="274"/>
        <end position="300"/>
    </location>
</feature>
<keyword evidence="2" id="KW-0812">Transmembrane</keyword>
<evidence type="ECO:0000256" key="1">
    <source>
        <dbReference type="SAM" id="MobiDB-lite"/>
    </source>
</evidence>